<reference evidence="1" key="1">
    <citation type="submission" date="2021-09" db="EMBL/GenBank/DDBJ databases">
        <title>The genome of Mauremys mutica provides insights into the evolution of semi-aquatic lifestyle.</title>
        <authorList>
            <person name="Gong S."/>
            <person name="Gao Y."/>
        </authorList>
    </citation>
    <scope>NUCLEOTIDE SEQUENCE</scope>
    <source>
        <strain evidence="1">MM-2020</strain>
        <tissue evidence="1">Muscle</tissue>
    </source>
</reference>
<proteinExistence type="predicted"/>
<sequence length="168" mass="18264">MAVAVGSLLNDLEIHYESGINLLLELQAHAPRGHMKRLGPQDCMGKDTAKSPWVNALCSPARRESARPLLLTCLVPGAQAEEEHAYEGRLGHGGHASSGEWHKQQHTGLYKGSCRQGAFPCPTQQQGDSISCFLAGFLLSMEMRARQLQSQNDWGALPCAVICCLNRA</sequence>
<protein>
    <submittedName>
        <fullName evidence="1">Uncharacterized protein</fullName>
    </submittedName>
</protein>
<dbReference type="AlphaFoldDB" id="A0A9D4AMY8"/>
<organism evidence="1 2">
    <name type="scientific">Mauremys mutica</name>
    <name type="common">yellowpond turtle</name>
    <dbReference type="NCBI Taxonomy" id="74926"/>
    <lineage>
        <taxon>Eukaryota</taxon>
        <taxon>Metazoa</taxon>
        <taxon>Chordata</taxon>
        <taxon>Craniata</taxon>
        <taxon>Vertebrata</taxon>
        <taxon>Euteleostomi</taxon>
        <taxon>Archelosauria</taxon>
        <taxon>Testudinata</taxon>
        <taxon>Testudines</taxon>
        <taxon>Cryptodira</taxon>
        <taxon>Durocryptodira</taxon>
        <taxon>Testudinoidea</taxon>
        <taxon>Geoemydidae</taxon>
        <taxon>Geoemydinae</taxon>
        <taxon>Mauremys</taxon>
    </lineage>
</organism>
<comment type="caution">
    <text evidence="1">The sequence shown here is derived from an EMBL/GenBank/DDBJ whole genome shotgun (WGS) entry which is preliminary data.</text>
</comment>
<name>A0A9D4AMY8_9SAUR</name>
<evidence type="ECO:0000313" key="2">
    <source>
        <dbReference type="Proteomes" id="UP000827986"/>
    </source>
</evidence>
<accession>A0A9D4AMY8</accession>
<evidence type="ECO:0000313" key="1">
    <source>
        <dbReference type="EMBL" id="KAH1168372.1"/>
    </source>
</evidence>
<dbReference type="EMBL" id="JAHDVG010000486">
    <property type="protein sequence ID" value="KAH1168372.1"/>
    <property type="molecule type" value="Genomic_DNA"/>
</dbReference>
<dbReference type="Proteomes" id="UP000827986">
    <property type="component" value="Unassembled WGS sequence"/>
</dbReference>
<gene>
    <name evidence="1" type="ORF">KIL84_003855</name>
</gene>
<keyword evidence="2" id="KW-1185">Reference proteome</keyword>